<feature type="region of interest" description="Disordered" evidence="9">
    <location>
        <begin position="1"/>
        <end position="26"/>
    </location>
</feature>
<evidence type="ECO:0000256" key="5">
    <source>
        <dbReference type="ARBA" id="ARBA00023065"/>
    </source>
</evidence>
<dbReference type="EMBL" id="KV460207">
    <property type="protein sequence ID" value="OBU01241.1"/>
    <property type="molecule type" value="Genomic_DNA"/>
</dbReference>
<keyword evidence="4 10" id="KW-1133">Transmembrane helix</keyword>
<keyword evidence="13" id="KW-1185">Reference proteome</keyword>
<evidence type="ECO:0000259" key="11">
    <source>
        <dbReference type="Pfam" id="PF07885"/>
    </source>
</evidence>
<evidence type="ECO:0000256" key="9">
    <source>
        <dbReference type="SAM" id="MobiDB-lite"/>
    </source>
</evidence>
<accession>A0A2P2SWL1</accession>
<dbReference type="GO" id="GO:0005886">
    <property type="term" value="C:plasma membrane"/>
    <property type="evidence" value="ECO:0007669"/>
    <property type="project" value="TreeGrafter"/>
</dbReference>
<reference evidence="12 13" key="1">
    <citation type="submission" date="2016-03" db="EMBL/GenBank/DDBJ databases">
        <title>Comparative genomics of Pseudogymnoascus destructans, the fungus causing white-nose syndrome of bats.</title>
        <authorList>
            <person name="Palmer J.M."/>
            <person name="Drees K.P."/>
            <person name="Foster J.T."/>
            <person name="Lindner D.L."/>
        </authorList>
    </citation>
    <scope>NUCLEOTIDE SEQUENCE [LARGE SCALE GENOMIC DNA]</scope>
    <source>
        <strain evidence="12 13">UAMH 10579</strain>
    </source>
</reference>
<keyword evidence="5 8" id="KW-0406">Ion transport</keyword>
<dbReference type="PANTHER" id="PTHR11003">
    <property type="entry name" value="POTASSIUM CHANNEL, SUBFAMILY K"/>
    <property type="match status" value="1"/>
</dbReference>
<dbReference type="STRING" id="342668.A0A2P2SWL1"/>
<dbReference type="InterPro" id="IPR003280">
    <property type="entry name" value="2pore_dom_K_chnl"/>
</dbReference>
<dbReference type="InterPro" id="IPR013099">
    <property type="entry name" value="K_chnl_dom"/>
</dbReference>
<proteinExistence type="inferred from homology"/>
<keyword evidence="3 8" id="KW-0812">Transmembrane</keyword>
<name>A0A2P2SWL1_9PEZI</name>
<dbReference type="Pfam" id="PF07885">
    <property type="entry name" value="Ion_trans_2"/>
    <property type="match status" value="2"/>
</dbReference>
<dbReference type="GeneID" id="28834328"/>
<evidence type="ECO:0000256" key="2">
    <source>
        <dbReference type="ARBA" id="ARBA00022448"/>
    </source>
</evidence>
<evidence type="ECO:0000256" key="8">
    <source>
        <dbReference type="RuleBase" id="RU003857"/>
    </source>
</evidence>
<dbReference type="AlphaFoldDB" id="A0A2P2SWL1"/>
<gene>
    <name evidence="12" type="primary">TOK1_1</name>
    <name evidence="12" type="ORF">VE01_00942</name>
</gene>
<reference evidence="13" key="2">
    <citation type="journal article" date="2018" name="Nat. Commun.">
        <title>Extreme sensitivity to ultraviolet light in the fungal pathogen causing white-nose syndrome of bats.</title>
        <authorList>
            <person name="Palmer J.M."/>
            <person name="Drees K.P."/>
            <person name="Foster J.T."/>
            <person name="Lindner D.L."/>
        </authorList>
    </citation>
    <scope>NUCLEOTIDE SEQUENCE [LARGE SCALE GENOMIC DNA]</scope>
    <source>
        <strain evidence="13">UAMH 10579</strain>
    </source>
</reference>
<dbReference type="GO" id="GO:0030322">
    <property type="term" value="P:stabilization of membrane potential"/>
    <property type="evidence" value="ECO:0007669"/>
    <property type="project" value="TreeGrafter"/>
</dbReference>
<dbReference type="Proteomes" id="UP000091956">
    <property type="component" value="Unassembled WGS sequence"/>
</dbReference>
<evidence type="ECO:0000256" key="7">
    <source>
        <dbReference type="ARBA" id="ARBA00023303"/>
    </source>
</evidence>
<feature type="transmembrane region" description="Helical" evidence="10">
    <location>
        <begin position="266"/>
        <end position="288"/>
    </location>
</feature>
<keyword evidence="2 8" id="KW-0813">Transport</keyword>
<comment type="subcellular location">
    <subcellularLocation>
        <location evidence="1">Membrane</location>
        <topology evidence="1">Multi-pass membrane protein</topology>
    </subcellularLocation>
</comment>
<organism evidence="12 13">
    <name type="scientific">Pseudogymnoascus verrucosus</name>
    <dbReference type="NCBI Taxonomy" id="342668"/>
    <lineage>
        <taxon>Eukaryota</taxon>
        <taxon>Fungi</taxon>
        <taxon>Dikarya</taxon>
        <taxon>Ascomycota</taxon>
        <taxon>Pezizomycotina</taxon>
        <taxon>Leotiomycetes</taxon>
        <taxon>Thelebolales</taxon>
        <taxon>Thelebolaceae</taxon>
        <taxon>Pseudogymnoascus</taxon>
    </lineage>
</organism>
<dbReference type="PRINTS" id="PR01333">
    <property type="entry name" value="2POREKCHANEL"/>
</dbReference>
<feature type="transmembrane region" description="Helical" evidence="10">
    <location>
        <begin position="383"/>
        <end position="404"/>
    </location>
</feature>
<evidence type="ECO:0000256" key="1">
    <source>
        <dbReference type="ARBA" id="ARBA00004141"/>
    </source>
</evidence>
<feature type="transmembrane region" description="Helical" evidence="10">
    <location>
        <begin position="442"/>
        <end position="462"/>
    </location>
</feature>
<dbReference type="PANTHER" id="PTHR11003:SF342">
    <property type="entry name" value="OUTWARD-RECTIFIER POTASSIUM CHANNEL TOK1"/>
    <property type="match status" value="1"/>
</dbReference>
<feature type="transmembrane region" description="Helical" evidence="10">
    <location>
        <begin position="215"/>
        <end position="237"/>
    </location>
</feature>
<feature type="transmembrane region" description="Helical" evidence="10">
    <location>
        <begin position="127"/>
        <end position="151"/>
    </location>
</feature>
<sequence>MDSFSPSPDSRGDDDGSPLNRDSTCIPKRKACRPQLEKDEKQDWWFASTVIPLLAAFAGPIANVLSIAALVTYWRNNYSPAAPGNDEDSIGFPDPPWCIALKSVSLACGIAGNISLLLNFTRRIRYIVVLPITIISWYFAAGILTSTIIAMNKYIPPHRPSQTYSQGFWDAIIAAVLYTFGSMLLMVNMLGYFLGHYPQYFNLTGEQRNMILQTMMLCLWLSGGAAIFHKLCGWSYVDALYFCDETILTIGFGDFTPGTKSGRGLIFPYAAGGIIILGLLVSSIREFVKDLGHDVVRRRIVRHLNNDIRVPKTKKDRNDGHDPPASAITFSVSPITSTENSCRGGYRRDVMRIGGNSLEQRDRFDALRAIQKRTSQVTHHCELALSVIAFCIIWFIGALVFWRVEQSQQPWSYSNALYFCYISLLTIGYGDLTPTSNSGKPFFIVWSLVAVPTMTILISNMADTIIARYKRGTLILAAWTILPESIRRHRPLDRESRVVLGACRKAANRAQKPGTEGIGTQPRMDESGGATVQSSVTEDFYRHDLAVELAIAIQKTAGDLEAVPPKRYNFDEWIEYDRLLRLTFNSEEDFQQEGVLEWAKLAERRESEWLLKRLTEGLIRYFKTQR</sequence>
<dbReference type="OrthoDB" id="297496at2759"/>
<feature type="transmembrane region" description="Helical" evidence="10">
    <location>
        <begin position="44"/>
        <end position="74"/>
    </location>
</feature>
<dbReference type="GO" id="GO:0022841">
    <property type="term" value="F:potassium ion leak channel activity"/>
    <property type="evidence" value="ECO:0007669"/>
    <property type="project" value="TreeGrafter"/>
</dbReference>
<keyword evidence="6 10" id="KW-0472">Membrane</keyword>
<dbReference type="GO" id="GO:0015271">
    <property type="term" value="F:outward rectifier potassium channel activity"/>
    <property type="evidence" value="ECO:0007669"/>
    <property type="project" value="TreeGrafter"/>
</dbReference>
<evidence type="ECO:0000256" key="4">
    <source>
        <dbReference type="ARBA" id="ARBA00022989"/>
    </source>
</evidence>
<protein>
    <submittedName>
        <fullName evidence="12">Potassium channel</fullName>
    </submittedName>
</protein>
<feature type="domain" description="Potassium channel" evidence="11">
    <location>
        <begin position="390"/>
        <end position="465"/>
    </location>
</feature>
<feature type="transmembrane region" description="Helical" evidence="10">
    <location>
        <begin position="171"/>
        <end position="194"/>
    </location>
</feature>
<evidence type="ECO:0000256" key="10">
    <source>
        <dbReference type="SAM" id="Phobius"/>
    </source>
</evidence>
<evidence type="ECO:0000313" key="12">
    <source>
        <dbReference type="EMBL" id="OBU01241.1"/>
    </source>
</evidence>
<feature type="domain" description="Potassium channel" evidence="11">
    <location>
        <begin position="216"/>
        <end position="288"/>
    </location>
</feature>
<dbReference type="SUPFAM" id="SSF81324">
    <property type="entry name" value="Voltage-gated potassium channels"/>
    <property type="match status" value="2"/>
</dbReference>
<dbReference type="Gene3D" id="1.10.287.70">
    <property type="match status" value="2"/>
</dbReference>
<evidence type="ECO:0000313" key="13">
    <source>
        <dbReference type="Proteomes" id="UP000091956"/>
    </source>
</evidence>
<dbReference type="RefSeq" id="XP_018134973.1">
    <property type="nucleotide sequence ID" value="XM_018270470.2"/>
</dbReference>
<evidence type="ECO:0000256" key="6">
    <source>
        <dbReference type="ARBA" id="ARBA00023136"/>
    </source>
</evidence>
<evidence type="ECO:0000256" key="3">
    <source>
        <dbReference type="ARBA" id="ARBA00022692"/>
    </source>
</evidence>
<comment type="similarity">
    <text evidence="8">Belongs to the two pore domain potassium channel (TC 1.A.1.8) family.</text>
</comment>
<keyword evidence="7 8" id="KW-0407">Ion channel</keyword>